<comment type="caution">
    <text evidence="1">The sequence shown here is derived from an EMBL/GenBank/DDBJ whole genome shotgun (WGS) entry which is preliminary data.</text>
</comment>
<keyword evidence="2" id="KW-1185">Reference proteome</keyword>
<dbReference type="EMBL" id="CM044703">
    <property type="protein sequence ID" value="KAI5674472.1"/>
    <property type="molecule type" value="Genomic_DNA"/>
</dbReference>
<gene>
    <name evidence="1" type="ORF">M9H77_14836</name>
</gene>
<dbReference type="Proteomes" id="UP001060085">
    <property type="component" value="Linkage Group LG03"/>
</dbReference>
<proteinExistence type="predicted"/>
<reference evidence="2" key="1">
    <citation type="journal article" date="2023" name="Nat. Plants">
        <title>Single-cell RNA sequencing provides a high-resolution roadmap for understanding the multicellular compartmentation of specialized metabolism.</title>
        <authorList>
            <person name="Sun S."/>
            <person name="Shen X."/>
            <person name="Li Y."/>
            <person name="Li Y."/>
            <person name="Wang S."/>
            <person name="Li R."/>
            <person name="Zhang H."/>
            <person name="Shen G."/>
            <person name="Guo B."/>
            <person name="Wei J."/>
            <person name="Xu J."/>
            <person name="St-Pierre B."/>
            <person name="Chen S."/>
            <person name="Sun C."/>
        </authorList>
    </citation>
    <scope>NUCLEOTIDE SEQUENCE [LARGE SCALE GENOMIC DNA]</scope>
</reference>
<protein>
    <submittedName>
        <fullName evidence="1">Uncharacterized protein</fullName>
    </submittedName>
</protein>
<evidence type="ECO:0000313" key="1">
    <source>
        <dbReference type="EMBL" id="KAI5674472.1"/>
    </source>
</evidence>
<accession>A0ACC0BPF9</accession>
<sequence>MFSGVYSTSEATSSASSGSAATVNSSLIIEQLANLSLNAGPVPTVQPQKLEKDPRTIARKYQMELCKKALEENVVVCLGTGCGKTHIATLLIHEMGHLIKKPEKNICVFLAPTVALVQQQAKVIEDSIDFKVGTYCGSSKRLKTHHDWEKEMEEYEVFVMTPQILLHNLSHCFFKMELIALLIFDECHYAQLESNHPYAEIMKVFYKASIVKLPRIFGMTASPKLGKGASIDGLETLLRAKVYSVEDKDELEKFVASPKVNVHYYDPTVNGSSCAHLTYCRKLEEIKHQCILALPRNAGDHNILRSTKKMLQKLHGNLIFSVENLGIWGALQACRILLKGDRCERNELTEADGNGADDSLCDRYLAEAVSVLTCTCTRDATEPDLSKVEVLKDPFFSRKLLCLIGILHNFRLQPNMKCIIFVNRIVTARSLSYILQNLRFLCSWKCGFLLGVHSGLKSMSRKNTSIILEKFRSGEVNLLVATKVGEEGLDIQTCCLVIRFDLPETVASFIQSRGRARMPQSEYSFLVNSGNEKELNLIKHFIKEEDQMNEEILSRKSQVTITDFEEEVYKVDTTGATISSASSVSLLHHYCSKLPHDEYFEPKPEFFYFDDADGMVCQIILPCNAPIHQIVSAPRASSEAAKRDACLKACKSLHEIGGLTDYLLPEQDDAIDELDDDSSDSGSCDDEESRKELHEMLIPTALKERWTGLDNPVFLSSYYFKFCPNPADRLYRKFGLFVKAPLPLEVEKMRLDLHLDRGRSVLTELIPSGVSSFAKDELVQAEKFQKMFLKVILDRSEFIQEFVSLETTVGGDLCPTFYLLLPILNEDKKISVDWNLINRCLSSPTFGATGDTANDGISQRQLHLANGVRSFEDVINSLVYVPCKDTFFFIFDVVTEKNGYNTIKDSKTHVEHYKERFSIRLAYPNQPLLKAKQLFCLDNLLRKKGYSELREKVEHFIELPPEICQLKIIGFSKDIGSSLSLLPSIMHRLESLLVATELRNKLSASFPEGAEVTVEHVLEALTTEKCHEHFSLERLEVLGDAFLKFAVGRHLFLLHDALDEGQLTRKRSNVVNNSNLLTLATRKNLQVYIRDQSFEPGQFFALGRPCPVICTQDKEKEIHSLPINGKNSEVRCNKCHHWLHKKTIADVFEALVGAFIVDSGFKAATAFLKWMGIQIDFKDSQVRTICSASTSFLPLADRLDTDALENLLNYHFVHKGLLIQAFLHPSYSNHLGGCYQRLEFLGDAVLDYLITSYLYSVYPELKPGQLTDLRSALVNNNSFAYVAIRCSFHKFIISDSSGLSKSMNNYASFIQTSATNNGCVQEPSCPKALGDLVESCMGAILLDSGFDLNFVWKIMLSLLNPVMDLTKLRINPLRDILELCQSHNLDLQYSATKKDGMFSVIAGVKLQNMFVNASATNPSKKAAKRLASYRLFSHLKDRGFKSKSKSLEDVLRASKKMGAKLIGYDEKPSTVSPELNEMKLQEETKSDFEFKVRPLKAMPQRNSNTNYEIQKQPDSSSGGLHQTYSVLQPLDTTKKGVLNLDTTKTGAMNLGTSKTGVMNSDSQEPGGLHNKSAKAHLYEICASNYWKPPIFECCQETGPSHLREFTFKVVVETDEALHKILECYGEPKARKKDAAEHAAEGALWYLKHKGYLWEKK</sequence>
<organism evidence="1 2">
    <name type="scientific">Catharanthus roseus</name>
    <name type="common">Madagascar periwinkle</name>
    <name type="synonym">Vinca rosea</name>
    <dbReference type="NCBI Taxonomy" id="4058"/>
    <lineage>
        <taxon>Eukaryota</taxon>
        <taxon>Viridiplantae</taxon>
        <taxon>Streptophyta</taxon>
        <taxon>Embryophyta</taxon>
        <taxon>Tracheophyta</taxon>
        <taxon>Spermatophyta</taxon>
        <taxon>Magnoliopsida</taxon>
        <taxon>eudicotyledons</taxon>
        <taxon>Gunneridae</taxon>
        <taxon>Pentapetalae</taxon>
        <taxon>asterids</taxon>
        <taxon>lamiids</taxon>
        <taxon>Gentianales</taxon>
        <taxon>Apocynaceae</taxon>
        <taxon>Rauvolfioideae</taxon>
        <taxon>Vinceae</taxon>
        <taxon>Catharanthinae</taxon>
        <taxon>Catharanthus</taxon>
    </lineage>
</organism>
<evidence type="ECO:0000313" key="2">
    <source>
        <dbReference type="Proteomes" id="UP001060085"/>
    </source>
</evidence>
<name>A0ACC0BPF9_CATRO</name>